<name>A0A346P9E6_9EURY</name>
<dbReference type="EMBL" id="CP024045">
    <property type="protein sequence ID" value="AXR76141.1"/>
    <property type="molecule type" value="Genomic_DNA"/>
</dbReference>
<organism evidence="1 2">
    <name type="scientific">Natrarchaeobaculum sulfurireducens</name>
    <dbReference type="NCBI Taxonomy" id="2044521"/>
    <lineage>
        <taxon>Archaea</taxon>
        <taxon>Methanobacteriati</taxon>
        <taxon>Methanobacteriota</taxon>
        <taxon>Stenosarchaea group</taxon>
        <taxon>Halobacteria</taxon>
        <taxon>Halobacteriales</taxon>
        <taxon>Natrialbaceae</taxon>
        <taxon>Natrarchaeobaculum</taxon>
    </lineage>
</organism>
<accession>A0A346P9E6</accession>
<gene>
    <name evidence="1" type="ORF">AArc1_4024</name>
</gene>
<reference evidence="1 2" key="1">
    <citation type="submission" date="2017-10" db="EMBL/GenBank/DDBJ databases">
        <title>Phenotypic and genomic properties of facultatively anaerobic sulfur-reducing natronoarchaea from hypersaline soda lakes.</title>
        <authorList>
            <person name="Sorokin D.Y."/>
            <person name="Kublanov I.V."/>
            <person name="Roman P."/>
            <person name="Sinninghe Damste J.S."/>
            <person name="Golyshin P.N."/>
            <person name="Rojo D."/>
            <person name="Ciordia S."/>
            <person name="Mena Md.C."/>
            <person name="Ferrer M."/>
            <person name="Messina E."/>
            <person name="Smedile F."/>
            <person name="La Spada G."/>
            <person name="La Cono V."/>
            <person name="Yakimov M.M."/>
        </authorList>
    </citation>
    <scope>NUCLEOTIDE SEQUENCE [LARGE SCALE GENOMIC DNA]</scope>
    <source>
        <strain evidence="1 2">AArc1</strain>
        <plasmid evidence="2">paarc1-01</plasmid>
    </source>
</reference>
<dbReference type="Proteomes" id="UP000258707">
    <property type="component" value="Plasmid pAArc1-01"/>
</dbReference>
<evidence type="ECO:0000313" key="1">
    <source>
        <dbReference type="EMBL" id="AXR76141.1"/>
    </source>
</evidence>
<keyword evidence="1" id="KW-0614">Plasmid</keyword>
<evidence type="ECO:0000313" key="2">
    <source>
        <dbReference type="Proteomes" id="UP000258707"/>
    </source>
</evidence>
<sequence>MTQHNHTTRRTVLSGIVTGAAVAVSGCLSGSENGGSENGADSLDDDEIFEDLFVEGTELVLEFTEDSSVDQVNVIDPNGEAFAEQSIAAGVDRETIEIGTEYEPGEYDVVALENGDEQTTQSVTVEPDVRITDLRLGRNHPDEMFEGASDREIRSEAILTLENHGTGPEAAIRLAFDGEIPRQTPDEDEYEESGIYDMESDFSGHADAVVIPAGEEVTLYSQRRPFSSASERVDCTPETEYGQFEVTIETEVSDEVTAETYEVSYTGENLVECDIEIEVT</sequence>
<geneLocation type="plasmid" evidence="2">
    <name>paarc1-01</name>
</geneLocation>
<dbReference type="KEGG" id="nan:AArc1_4024"/>
<protein>
    <submittedName>
        <fullName evidence="1">Uncharacterized protein</fullName>
    </submittedName>
</protein>
<proteinExistence type="predicted"/>
<dbReference type="AlphaFoldDB" id="A0A346P9E6"/>